<dbReference type="Pfam" id="PF01047">
    <property type="entry name" value="MarR"/>
    <property type="match status" value="1"/>
</dbReference>
<gene>
    <name evidence="5" type="ORF">HJG52_12425</name>
</gene>
<dbReference type="Gene3D" id="1.10.10.10">
    <property type="entry name" value="Winged helix-like DNA-binding domain superfamily/Winged helix DNA-binding domain"/>
    <property type="match status" value="1"/>
</dbReference>
<evidence type="ECO:0000313" key="5">
    <source>
        <dbReference type="EMBL" id="NNM46809.1"/>
    </source>
</evidence>
<dbReference type="SUPFAM" id="SSF46785">
    <property type="entry name" value="Winged helix' DNA-binding domain"/>
    <property type="match status" value="1"/>
</dbReference>
<evidence type="ECO:0000259" key="4">
    <source>
        <dbReference type="PROSITE" id="PS50995"/>
    </source>
</evidence>
<comment type="caution">
    <text evidence="5">The sequence shown here is derived from an EMBL/GenBank/DDBJ whole genome shotgun (WGS) entry which is preliminary data.</text>
</comment>
<dbReference type="Proteomes" id="UP000588586">
    <property type="component" value="Unassembled WGS sequence"/>
</dbReference>
<keyword evidence="6" id="KW-1185">Reference proteome</keyword>
<dbReference type="PANTHER" id="PTHR33164:SF99">
    <property type="entry name" value="MARR FAMILY REGULATORY PROTEIN"/>
    <property type="match status" value="1"/>
</dbReference>
<dbReference type="PRINTS" id="PR00598">
    <property type="entry name" value="HTHMARR"/>
</dbReference>
<dbReference type="GO" id="GO:0003677">
    <property type="term" value="F:DNA binding"/>
    <property type="evidence" value="ECO:0007669"/>
    <property type="project" value="UniProtKB-KW"/>
</dbReference>
<keyword evidence="3" id="KW-0804">Transcription</keyword>
<dbReference type="InterPro" id="IPR036388">
    <property type="entry name" value="WH-like_DNA-bd_sf"/>
</dbReference>
<feature type="domain" description="HTH marR-type" evidence="4">
    <location>
        <begin position="1"/>
        <end position="135"/>
    </location>
</feature>
<name>A0A849HHX6_9MICO</name>
<dbReference type="GO" id="GO:0003700">
    <property type="term" value="F:DNA-binding transcription factor activity"/>
    <property type="evidence" value="ECO:0007669"/>
    <property type="project" value="InterPro"/>
</dbReference>
<dbReference type="InterPro" id="IPR000835">
    <property type="entry name" value="HTH_MarR-typ"/>
</dbReference>
<sequence>MSRADDDALAQAWHDLMGRYQRMMCTLDRELEQHGLNASEFEVLQQLHSGKACELPMSALAEHAHLTQSALSRLVSRLEKDGLITRKTCSNDRRAQFVALTDEGRRRFREAKPTQRQVLREGAVDCPQLAPAATS</sequence>
<accession>A0A849HHX6</accession>
<reference evidence="5 6" key="1">
    <citation type="submission" date="2020-04" db="EMBL/GenBank/DDBJ databases">
        <title>Knoellia sp. isolate from air conditioner.</title>
        <authorList>
            <person name="Chea S."/>
            <person name="Kim D.-U."/>
        </authorList>
    </citation>
    <scope>NUCLEOTIDE SEQUENCE [LARGE SCALE GENOMIC DNA]</scope>
    <source>
        <strain evidence="5 6">DB2414S</strain>
    </source>
</reference>
<evidence type="ECO:0000256" key="3">
    <source>
        <dbReference type="ARBA" id="ARBA00023163"/>
    </source>
</evidence>
<keyword evidence="1" id="KW-0805">Transcription regulation</keyword>
<protein>
    <submittedName>
        <fullName evidence="5">MarR family transcriptional regulator</fullName>
    </submittedName>
</protein>
<organism evidence="5 6">
    <name type="scientific">Knoellia koreensis</name>
    <dbReference type="NCBI Taxonomy" id="2730921"/>
    <lineage>
        <taxon>Bacteria</taxon>
        <taxon>Bacillati</taxon>
        <taxon>Actinomycetota</taxon>
        <taxon>Actinomycetes</taxon>
        <taxon>Micrococcales</taxon>
        <taxon>Intrasporangiaceae</taxon>
        <taxon>Knoellia</taxon>
    </lineage>
</organism>
<dbReference type="RefSeq" id="WP_171243866.1">
    <property type="nucleotide sequence ID" value="NZ_JABEPQ010000002.1"/>
</dbReference>
<evidence type="ECO:0000256" key="1">
    <source>
        <dbReference type="ARBA" id="ARBA00023015"/>
    </source>
</evidence>
<evidence type="ECO:0000256" key="2">
    <source>
        <dbReference type="ARBA" id="ARBA00023125"/>
    </source>
</evidence>
<evidence type="ECO:0000313" key="6">
    <source>
        <dbReference type="Proteomes" id="UP000588586"/>
    </source>
</evidence>
<dbReference type="AlphaFoldDB" id="A0A849HHX6"/>
<dbReference type="InterPro" id="IPR039422">
    <property type="entry name" value="MarR/SlyA-like"/>
</dbReference>
<dbReference type="PROSITE" id="PS50995">
    <property type="entry name" value="HTH_MARR_2"/>
    <property type="match status" value="1"/>
</dbReference>
<dbReference type="EMBL" id="JABEPQ010000002">
    <property type="protein sequence ID" value="NNM46809.1"/>
    <property type="molecule type" value="Genomic_DNA"/>
</dbReference>
<keyword evidence="2" id="KW-0238">DNA-binding</keyword>
<dbReference type="SMART" id="SM00347">
    <property type="entry name" value="HTH_MARR"/>
    <property type="match status" value="1"/>
</dbReference>
<dbReference type="PROSITE" id="PS01117">
    <property type="entry name" value="HTH_MARR_1"/>
    <property type="match status" value="1"/>
</dbReference>
<dbReference type="PANTHER" id="PTHR33164">
    <property type="entry name" value="TRANSCRIPTIONAL REGULATOR, MARR FAMILY"/>
    <property type="match status" value="1"/>
</dbReference>
<dbReference type="InterPro" id="IPR023187">
    <property type="entry name" value="Tscrpt_reg_MarR-type_CS"/>
</dbReference>
<proteinExistence type="predicted"/>
<dbReference type="InterPro" id="IPR036390">
    <property type="entry name" value="WH_DNA-bd_sf"/>
</dbReference>
<dbReference type="GO" id="GO:0006950">
    <property type="term" value="P:response to stress"/>
    <property type="evidence" value="ECO:0007669"/>
    <property type="project" value="TreeGrafter"/>
</dbReference>